<gene>
    <name evidence="2" type="ORF">NDI37_06540</name>
</gene>
<name>A0ABV0JKZ9_9CYAN</name>
<organism evidence="2 3">
    <name type="scientific">Funiculus sociatus GB2-A5</name>
    <dbReference type="NCBI Taxonomy" id="2933946"/>
    <lineage>
        <taxon>Bacteria</taxon>
        <taxon>Bacillati</taxon>
        <taxon>Cyanobacteriota</taxon>
        <taxon>Cyanophyceae</taxon>
        <taxon>Coleofasciculales</taxon>
        <taxon>Coleofasciculaceae</taxon>
        <taxon>Funiculus</taxon>
    </lineage>
</organism>
<evidence type="ECO:0000313" key="2">
    <source>
        <dbReference type="EMBL" id="MEP0864121.1"/>
    </source>
</evidence>
<evidence type="ECO:0000256" key="1">
    <source>
        <dbReference type="SAM" id="MobiDB-lite"/>
    </source>
</evidence>
<evidence type="ECO:0000313" key="3">
    <source>
        <dbReference type="Proteomes" id="UP001442494"/>
    </source>
</evidence>
<feature type="compositionally biased region" description="Polar residues" evidence="1">
    <location>
        <begin position="21"/>
        <end position="30"/>
    </location>
</feature>
<keyword evidence="3" id="KW-1185">Reference proteome</keyword>
<accession>A0ABV0JKZ9</accession>
<proteinExistence type="predicted"/>
<sequence length="54" mass="6168">MSIYRKNPGTLSLEPYVKSTGYDSAESSRTCSRKAIPKRLQGKRSHPILNHRHN</sequence>
<dbReference type="Proteomes" id="UP001442494">
    <property type="component" value="Unassembled WGS sequence"/>
</dbReference>
<dbReference type="EMBL" id="JAMPKK010000010">
    <property type="protein sequence ID" value="MEP0864121.1"/>
    <property type="molecule type" value="Genomic_DNA"/>
</dbReference>
<protein>
    <submittedName>
        <fullName evidence="2">Uncharacterized protein</fullName>
    </submittedName>
</protein>
<reference evidence="2 3" key="1">
    <citation type="submission" date="2022-04" db="EMBL/GenBank/DDBJ databases">
        <title>Positive selection, recombination, and allopatry shape intraspecific diversity of widespread and dominant cyanobacteria.</title>
        <authorList>
            <person name="Wei J."/>
            <person name="Shu W."/>
            <person name="Hu C."/>
        </authorList>
    </citation>
    <scope>NUCLEOTIDE SEQUENCE [LARGE SCALE GENOMIC DNA]</scope>
    <source>
        <strain evidence="2 3">GB2-A5</strain>
    </source>
</reference>
<feature type="region of interest" description="Disordered" evidence="1">
    <location>
        <begin position="1"/>
        <end position="54"/>
    </location>
</feature>
<comment type="caution">
    <text evidence="2">The sequence shown here is derived from an EMBL/GenBank/DDBJ whole genome shotgun (WGS) entry which is preliminary data.</text>
</comment>
<feature type="compositionally biased region" description="Basic residues" evidence="1">
    <location>
        <begin position="31"/>
        <end position="54"/>
    </location>
</feature>
<dbReference type="RefSeq" id="WP_190428177.1">
    <property type="nucleotide sequence ID" value="NZ_JAMPKK010000010.1"/>
</dbReference>